<dbReference type="HOGENOM" id="CLU_2794542_0_0_1"/>
<dbReference type="EMBL" id="JH604641">
    <property type="protein sequence ID" value="EHY64472.1"/>
    <property type="molecule type" value="Genomic_DNA"/>
</dbReference>
<dbReference type="AlphaFoldDB" id="H8ZFS0"/>
<gene>
    <name evidence="1" type="ORF">NERG_02441</name>
</gene>
<reference evidence="1" key="1">
    <citation type="submission" date="2011-03" db="EMBL/GenBank/DDBJ databases">
        <title>The Genome Sequence of Nematocida sp1 strain ERTm2.</title>
        <authorList>
            <consortium name="The Broad Institute Genome Sequencing Platform"/>
            <consortium name="The Broad Institute Genome Sequencing Center for Infectious Disease"/>
            <person name="Cuomo C."/>
            <person name="Troemel E."/>
            <person name="Young S.K."/>
            <person name="Zeng Q."/>
            <person name="Gargeya S."/>
            <person name="Fitzgerald M."/>
            <person name="Haas B."/>
            <person name="Abouelleil A."/>
            <person name="Alvarado L."/>
            <person name="Arachchi H.M."/>
            <person name="Berlin A."/>
            <person name="Brown A."/>
            <person name="Chapman S.B."/>
            <person name="Chen Z."/>
            <person name="Dunbar C."/>
            <person name="Freedman E."/>
            <person name="Gearin G."/>
            <person name="Gellesch M."/>
            <person name="Goldberg J."/>
            <person name="Griggs A."/>
            <person name="Gujja S."/>
            <person name="Heilman E.R."/>
            <person name="Heiman D."/>
            <person name="Howarth C."/>
            <person name="Larson L."/>
            <person name="Lui A."/>
            <person name="MacDonald P.J.P."/>
            <person name="Mehta T."/>
            <person name="Montmayeur A."/>
            <person name="Murphy C."/>
            <person name="Neiman D."/>
            <person name="Pearson M."/>
            <person name="Priest M."/>
            <person name="Roberts A."/>
            <person name="Saif S."/>
            <person name="Shea T."/>
            <person name="Shenoy N."/>
            <person name="Sisk P."/>
            <person name="Stolte C."/>
            <person name="Sykes S."/>
            <person name="White J."/>
            <person name="Yandava C."/>
            <person name="Wortman J."/>
            <person name="Nusbaum C."/>
            <person name="Birren B."/>
        </authorList>
    </citation>
    <scope>NUCLEOTIDE SEQUENCE</scope>
    <source>
        <strain evidence="1">ERTm2</strain>
    </source>
</reference>
<sequence>MEVMMKKSLRKRITLVFLCSFLLCAVYVSGRILEEDIEQAADYWKRKVKLLKDTFERRDKSARLLKKK</sequence>
<accession>H8ZFS0</accession>
<proteinExistence type="predicted"/>
<protein>
    <submittedName>
        <fullName evidence="1">Uncharacterized protein</fullName>
    </submittedName>
</protein>
<evidence type="ECO:0000313" key="1">
    <source>
        <dbReference type="EMBL" id="EHY64472.1"/>
    </source>
</evidence>
<dbReference type="Proteomes" id="UP000005622">
    <property type="component" value="Unassembled WGS sequence"/>
</dbReference>
<organism evidence="1">
    <name type="scientific">Nematocida ausubeli (strain ATCC PRA-371 / ERTm2)</name>
    <name type="common">Nematode killer fungus</name>
    <dbReference type="NCBI Taxonomy" id="1913371"/>
    <lineage>
        <taxon>Eukaryota</taxon>
        <taxon>Fungi</taxon>
        <taxon>Fungi incertae sedis</taxon>
        <taxon>Microsporidia</taxon>
        <taxon>Nematocida</taxon>
    </lineage>
</organism>
<name>H8ZFS0_NEMA1</name>